<feature type="domain" description="NAD-dependent epimerase/dehydratase" evidence="2">
    <location>
        <begin position="3"/>
        <end position="215"/>
    </location>
</feature>
<dbReference type="AlphaFoldDB" id="A0A7W5FQ01"/>
<accession>A0A7W5FQ01</accession>
<sequence>MKIAVTGGTGFVGRALVDALASRGDEVWIISRSVKQAPSPSNVHIVTWNELKQKPQRLEGVETIVNLAGESINQRWSAAAKERILRSRVDAASQIAALVGALKHKPAAVVNASGISIYGASDTAVFDETSPAHLTDYLGEVTEQWEAAADRIPVERLVKVRVSLVLGTKGGAFPLMALPYRIFAGGRVGSGSQWMSWIHIEDMTRLLLFCIDHPEIKGAVNASAPNPVTNDQFGRAVSHAMGRPHWFPVPAVLLKTVLGEMSTLLLEGQQVIPSKLLGSGFDFRYPTIEAAMNELVGQRR</sequence>
<dbReference type="PANTHER" id="PTHR11092">
    <property type="entry name" value="SUGAR NUCLEOTIDE EPIMERASE RELATED"/>
    <property type="match status" value="1"/>
</dbReference>
<protein>
    <recommendedName>
        <fullName evidence="6">TIGR01777 family protein</fullName>
    </recommendedName>
</protein>
<dbReference type="InterPro" id="IPR001509">
    <property type="entry name" value="Epimerase_deHydtase"/>
</dbReference>
<comment type="caution">
    <text evidence="4">The sequence shown here is derived from an EMBL/GenBank/DDBJ whole genome shotgun (WGS) entry which is preliminary data.</text>
</comment>
<comment type="similarity">
    <text evidence="1">Belongs to the NAD(P)-dependent epimerase/dehydratase family. SDR39U1 subfamily.</text>
</comment>
<feature type="domain" description="DUF1731" evidence="3">
    <location>
        <begin position="249"/>
        <end position="294"/>
    </location>
</feature>
<dbReference type="PANTHER" id="PTHR11092:SF0">
    <property type="entry name" value="EPIMERASE FAMILY PROTEIN SDR39U1"/>
    <property type="match status" value="1"/>
</dbReference>
<reference evidence="4 5" key="1">
    <citation type="submission" date="2020-08" db="EMBL/GenBank/DDBJ databases">
        <title>Genomic Encyclopedia of Type Strains, Phase III (KMG-III): the genomes of soil and plant-associated and newly described type strains.</title>
        <authorList>
            <person name="Whitman W."/>
        </authorList>
    </citation>
    <scope>NUCLEOTIDE SEQUENCE [LARGE SCALE GENOMIC DNA]</scope>
    <source>
        <strain evidence="4 5">CECT 5862</strain>
    </source>
</reference>
<dbReference type="InterPro" id="IPR010099">
    <property type="entry name" value="SDR39U1"/>
</dbReference>
<evidence type="ECO:0000259" key="3">
    <source>
        <dbReference type="Pfam" id="PF08338"/>
    </source>
</evidence>
<evidence type="ECO:0000313" key="4">
    <source>
        <dbReference type="EMBL" id="MBB3112930.1"/>
    </source>
</evidence>
<evidence type="ECO:0000259" key="2">
    <source>
        <dbReference type="Pfam" id="PF01370"/>
    </source>
</evidence>
<dbReference type="EMBL" id="JACHXK010000015">
    <property type="protein sequence ID" value="MBB3112930.1"/>
    <property type="molecule type" value="Genomic_DNA"/>
</dbReference>
<evidence type="ECO:0000313" key="5">
    <source>
        <dbReference type="Proteomes" id="UP000570361"/>
    </source>
</evidence>
<dbReference type="InterPro" id="IPR013549">
    <property type="entry name" value="DUF1731"/>
</dbReference>
<dbReference type="Pfam" id="PF08338">
    <property type="entry name" value="DUF1731"/>
    <property type="match status" value="1"/>
</dbReference>
<dbReference type="InterPro" id="IPR036291">
    <property type="entry name" value="NAD(P)-bd_dom_sf"/>
</dbReference>
<name>A0A7W5FQ01_9BACL</name>
<dbReference type="Gene3D" id="3.40.50.720">
    <property type="entry name" value="NAD(P)-binding Rossmann-like Domain"/>
    <property type="match status" value="1"/>
</dbReference>
<dbReference type="Pfam" id="PF01370">
    <property type="entry name" value="Epimerase"/>
    <property type="match status" value="1"/>
</dbReference>
<evidence type="ECO:0008006" key="6">
    <source>
        <dbReference type="Google" id="ProtNLM"/>
    </source>
</evidence>
<organism evidence="4 5">
    <name type="scientific">Paenibacillus phyllosphaerae</name>
    <dbReference type="NCBI Taxonomy" id="274593"/>
    <lineage>
        <taxon>Bacteria</taxon>
        <taxon>Bacillati</taxon>
        <taxon>Bacillota</taxon>
        <taxon>Bacilli</taxon>
        <taxon>Bacillales</taxon>
        <taxon>Paenibacillaceae</taxon>
        <taxon>Paenibacillus</taxon>
    </lineage>
</organism>
<keyword evidence="5" id="KW-1185">Reference proteome</keyword>
<gene>
    <name evidence="4" type="ORF">FHS18_005032</name>
</gene>
<dbReference type="Proteomes" id="UP000570361">
    <property type="component" value="Unassembled WGS sequence"/>
</dbReference>
<dbReference type="SUPFAM" id="SSF51735">
    <property type="entry name" value="NAD(P)-binding Rossmann-fold domains"/>
    <property type="match status" value="1"/>
</dbReference>
<proteinExistence type="inferred from homology"/>
<evidence type="ECO:0000256" key="1">
    <source>
        <dbReference type="ARBA" id="ARBA00009353"/>
    </source>
</evidence>
<dbReference type="RefSeq" id="WP_183603034.1">
    <property type="nucleotide sequence ID" value="NZ_JACHXK010000015.1"/>
</dbReference>
<dbReference type="NCBIfam" id="TIGR01777">
    <property type="entry name" value="yfcH"/>
    <property type="match status" value="1"/>
</dbReference>